<protein>
    <submittedName>
        <fullName evidence="3">RND transporter</fullName>
    </submittedName>
</protein>
<dbReference type="OrthoDB" id="9770517at2"/>
<dbReference type="PROSITE" id="PS51257">
    <property type="entry name" value="PROKAR_LIPOPROTEIN"/>
    <property type="match status" value="1"/>
</dbReference>
<keyword evidence="2" id="KW-1134">Transmembrane beta strand</keyword>
<dbReference type="SUPFAM" id="SSF56954">
    <property type="entry name" value="Outer membrane efflux proteins (OEP)"/>
    <property type="match status" value="1"/>
</dbReference>
<comment type="similarity">
    <text evidence="1 2">Belongs to the outer membrane factor (OMF) (TC 1.B.17) family.</text>
</comment>
<dbReference type="KEGG" id="sva:SVA_2647"/>
<dbReference type="AlphaFoldDB" id="A0A1B4V6W8"/>
<dbReference type="Pfam" id="PF02321">
    <property type="entry name" value="OEP"/>
    <property type="match status" value="2"/>
</dbReference>
<dbReference type="PANTHER" id="PTHR30203">
    <property type="entry name" value="OUTER MEMBRANE CATION EFFLUX PROTEIN"/>
    <property type="match status" value="1"/>
</dbReference>
<reference evidence="3 4" key="1">
    <citation type="submission" date="2015-08" db="EMBL/GenBank/DDBJ databases">
        <title>Complete genome sequence of Sulfurifustis variabilis.</title>
        <authorList>
            <person name="Miura A."/>
            <person name="Kojima H."/>
            <person name="Fukui M."/>
        </authorList>
    </citation>
    <scope>NUCLEOTIDE SEQUENCE [LARGE SCALE GENOMIC DNA]</scope>
    <source>
        <strain evidence="4">skN76</strain>
    </source>
</reference>
<dbReference type="GO" id="GO:0009279">
    <property type="term" value="C:cell outer membrane"/>
    <property type="evidence" value="ECO:0007669"/>
    <property type="project" value="UniProtKB-SubCell"/>
</dbReference>
<evidence type="ECO:0000256" key="2">
    <source>
        <dbReference type="RuleBase" id="RU362097"/>
    </source>
</evidence>
<keyword evidence="2" id="KW-0564">Palmitate</keyword>
<comment type="subcellular location">
    <subcellularLocation>
        <location evidence="2">Cell outer membrane</location>
        <topology evidence="2">Lipid-anchor</topology>
    </subcellularLocation>
</comment>
<accession>A0A1B4V6W8</accession>
<feature type="chain" id="PRO_5008446997" evidence="2">
    <location>
        <begin position="28"/>
        <end position="482"/>
    </location>
</feature>
<evidence type="ECO:0000256" key="1">
    <source>
        <dbReference type="ARBA" id="ARBA00007613"/>
    </source>
</evidence>
<keyword evidence="2" id="KW-0472">Membrane</keyword>
<gene>
    <name evidence="3" type="ORF">SVA_2647</name>
</gene>
<evidence type="ECO:0000313" key="3">
    <source>
        <dbReference type="EMBL" id="BAU49195.1"/>
    </source>
</evidence>
<proteinExistence type="inferred from homology"/>
<dbReference type="Gene3D" id="1.20.1600.10">
    <property type="entry name" value="Outer membrane efflux proteins (OEP)"/>
    <property type="match status" value="1"/>
</dbReference>
<dbReference type="PANTHER" id="PTHR30203:SF25">
    <property type="entry name" value="OUTER MEMBRANE PROTEIN-RELATED"/>
    <property type="match status" value="1"/>
</dbReference>
<keyword evidence="4" id="KW-1185">Reference proteome</keyword>
<dbReference type="Proteomes" id="UP000218899">
    <property type="component" value="Chromosome"/>
</dbReference>
<dbReference type="Gene3D" id="2.20.200.10">
    <property type="entry name" value="Outer membrane efflux proteins (OEP)"/>
    <property type="match status" value="1"/>
</dbReference>
<dbReference type="InterPro" id="IPR003423">
    <property type="entry name" value="OMP_efflux"/>
</dbReference>
<sequence length="482" mass="50694">MRLVSRFCAVGALLALGGCVTVGPDYAPPATQAPEAWRAGAAAGASAAPTDPATLARWWSVLQDPVLTRLIERAASGSLDLRQAQARVREARARRGIASADRFPTLAAAASASRVRGSEETGTGATTELYAAAFDARWELDLFGSKRRALESATAGLEASVADAQDVYVSLLAEVALNYVEVRSFQTRLAIAEANLGTQTETYDITRWRAQAGLTTELDVQRARFNLEQTRAEIPSLRSGLEQAKNRLAVLLGERPGALAPELDAPAAIPVVPAEVAVGVPADVLRRRPDVRAAERRLAAQTAEVGVAAAARYPGFALLGSIGLEALTGSRLFTSAARTSTAAANASWTVFDAGRLRRNVEVQGALAEQALIGYEAAVLTALNDVENALVAFGEEQARRAALVDATRAAELAANLATQQYNAGLIDFQVVLDAQRSLLSLQDRLAASEGEVSSNLIRLYKALGGGWTPLAAADAAAKEGEAR</sequence>
<dbReference type="EMBL" id="AP014936">
    <property type="protein sequence ID" value="BAU49195.1"/>
    <property type="molecule type" value="Genomic_DNA"/>
</dbReference>
<organism evidence="3 4">
    <name type="scientific">Sulfurifustis variabilis</name>
    <dbReference type="NCBI Taxonomy" id="1675686"/>
    <lineage>
        <taxon>Bacteria</taxon>
        <taxon>Pseudomonadati</taxon>
        <taxon>Pseudomonadota</taxon>
        <taxon>Gammaproteobacteria</taxon>
        <taxon>Acidiferrobacterales</taxon>
        <taxon>Acidiferrobacteraceae</taxon>
        <taxon>Sulfurifustis</taxon>
    </lineage>
</organism>
<name>A0A1B4V6W8_9GAMM</name>
<feature type="signal peptide" evidence="2">
    <location>
        <begin position="1"/>
        <end position="27"/>
    </location>
</feature>
<dbReference type="NCBIfam" id="TIGR01845">
    <property type="entry name" value="outer_NodT"/>
    <property type="match status" value="1"/>
</dbReference>
<keyword evidence="2" id="KW-0812">Transmembrane</keyword>
<keyword evidence="2" id="KW-0732">Signal</keyword>
<dbReference type="RefSeq" id="WP_096461636.1">
    <property type="nucleotide sequence ID" value="NZ_AP014936.1"/>
</dbReference>
<dbReference type="InterPro" id="IPR010131">
    <property type="entry name" value="MdtP/NodT-like"/>
</dbReference>
<keyword evidence="2" id="KW-0449">Lipoprotein</keyword>
<evidence type="ECO:0000313" key="4">
    <source>
        <dbReference type="Proteomes" id="UP000218899"/>
    </source>
</evidence>
<dbReference type="GO" id="GO:0015562">
    <property type="term" value="F:efflux transmembrane transporter activity"/>
    <property type="evidence" value="ECO:0007669"/>
    <property type="project" value="InterPro"/>
</dbReference>